<evidence type="ECO:0000256" key="1">
    <source>
        <dbReference type="SAM" id="MobiDB-lite"/>
    </source>
</evidence>
<gene>
    <name evidence="2" type="ORF">ACFOYY_35540</name>
</gene>
<proteinExistence type="predicted"/>
<evidence type="ECO:0000313" key="3">
    <source>
        <dbReference type="Proteomes" id="UP001595698"/>
    </source>
</evidence>
<feature type="compositionally biased region" description="Acidic residues" evidence="1">
    <location>
        <begin position="99"/>
        <end position="109"/>
    </location>
</feature>
<dbReference type="Proteomes" id="UP001595698">
    <property type="component" value="Unassembled WGS sequence"/>
</dbReference>
<organism evidence="2 3">
    <name type="scientific">Streptosporangium jomthongense</name>
    <dbReference type="NCBI Taxonomy" id="1193683"/>
    <lineage>
        <taxon>Bacteria</taxon>
        <taxon>Bacillati</taxon>
        <taxon>Actinomycetota</taxon>
        <taxon>Actinomycetes</taxon>
        <taxon>Streptosporangiales</taxon>
        <taxon>Streptosporangiaceae</taxon>
        <taxon>Streptosporangium</taxon>
    </lineage>
</organism>
<feature type="region of interest" description="Disordered" evidence="1">
    <location>
        <begin position="73"/>
        <end position="109"/>
    </location>
</feature>
<feature type="compositionally biased region" description="Basic and acidic residues" evidence="1">
    <location>
        <begin position="73"/>
        <end position="98"/>
    </location>
</feature>
<name>A0ABV8FCT7_9ACTN</name>
<protein>
    <recommendedName>
        <fullName evidence="4">DNA-binding protein</fullName>
    </recommendedName>
</protein>
<evidence type="ECO:0008006" key="4">
    <source>
        <dbReference type="Google" id="ProtNLM"/>
    </source>
</evidence>
<accession>A0ABV8FCT7</accession>
<dbReference type="RefSeq" id="WP_386195610.1">
    <property type="nucleotide sequence ID" value="NZ_JBHSBC010000047.1"/>
</dbReference>
<comment type="caution">
    <text evidence="2">The sequence shown here is derived from an EMBL/GenBank/DDBJ whole genome shotgun (WGS) entry which is preliminary data.</text>
</comment>
<keyword evidence="3" id="KW-1185">Reference proteome</keyword>
<dbReference type="EMBL" id="JBHSBC010000047">
    <property type="protein sequence ID" value="MFC3985490.1"/>
    <property type="molecule type" value="Genomic_DNA"/>
</dbReference>
<reference evidence="3" key="1">
    <citation type="journal article" date="2019" name="Int. J. Syst. Evol. Microbiol.">
        <title>The Global Catalogue of Microorganisms (GCM) 10K type strain sequencing project: providing services to taxonomists for standard genome sequencing and annotation.</title>
        <authorList>
            <consortium name="The Broad Institute Genomics Platform"/>
            <consortium name="The Broad Institute Genome Sequencing Center for Infectious Disease"/>
            <person name="Wu L."/>
            <person name="Ma J."/>
        </authorList>
    </citation>
    <scope>NUCLEOTIDE SEQUENCE [LARGE SCALE GENOMIC DNA]</scope>
    <source>
        <strain evidence="3">TBRC 7912</strain>
    </source>
</reference>
<evidence type="ECO:0000313" key="2">
    <source>
        <dbReference type="EMBL" id="MFC3985490.1"/>
    </source>
</evidence>
<sequence length="109" mass="12223">MTPITWLAPSVAAARLHTSIAEVQRLVDAGRLTGRLLHDHNVISEESVEAFLKAADEEDAMSAHLSRLPFWEPHTRADDPEYWAERDDHVAGEDRPVEGDEDEHQGETT</sequence>